<dbReference type="Proteomes" id="UP000824366">
    <property type="component" value="Chromosome"/>
</dbReference>
<feature type="transmembrane region" description="Helical" evidence="1">
    <location>
        <begin position="112"/>
        <end position="129"/>
    </location>
</feature>
<gene>
    <name evidence="2" type="ORF">MIZ03_0868</name>
</gene>
<keyword evidence="3" id="KW-1185">Reference proteome</keyword>
<name>A0ABN6D264_9BURK</name>
<keyword evidence="1" id="KW-0812">Transmembrane</keyword>
<evidence type="ECO:0008006" key="4">
    <source>
        <dbReference type="Google" id="ProtNLM"/>
    </source>
</evidence>
<accession>A0ABN6D264</accession>
<dbReference type="RefSeq" id="WP_223908742.1">
    <property type="nucleotide sequence ID" value="NZ_AP024238.1"/>
</dbReference>
<dbReference type="InterPro" id="IPR007359">
    <property type="entry name" value="SigmaE_reg_RseC_MucC"/>
</dbReference>
<evidence type="ECO:0000313" key="3">
    <source>
        <dbReference type="Proteomes" id="UP000824366"/>
    </source>
</evidence>
<reference evidence="2 3" key="1">
    <citation type="journal article" date="2021" name="Microbiol. Spectr.">
        <title>A Single Bacterium Capable of Oxidation and Reduction of Iron at Circumneutral pH.</title>
        <authorList>
            <person name="Kato S."/>
            <person name="Ohkuma M."/>
        </authorList>
    </citation>
    <scope>NUCLEOTIDE SEQUENCE [LARGE SCALE GENOMIC DNA]</scope>
    <source>
        <strain evidence="2 3">MIZ03</strain>
    </source>
</reference>
<proteinExistence type="predicted"/>
<dbReference type="PANTHER" id="PTHR35867:SF1">
    <property type="entry name" value="PROTEIN RSEC"/>
    <property type="match status" value="1"/>
</dbReference>
<sequence>MNTQHDCADDLIEGLARVVALDGDQVWLVAEQPAACGSCATRSACGSGDSKPGASWRVSRTLGHGQAQLALGDTVRIGVDRNALIRATLTAYALPLVTMLIAAMSMQGAGDAMAIVAALVGLVAGVVAAKGMARRWRNALVPVVLGRVQSAASSACGTAMHGHPAAALRGIAIPVIHQRSL</sequence>
<organism evidence="2 3">
    <name type="scientific">Rhodoferax lithotrophicus</name>
    <dbReference type="NCBI Taxonomy" id="2798804"/>
    <lineage>
        <taxon>Bacteria</taxon>
        <taxon>Pseudomonadati</taxon>
        <taxon>Pseudomonadota</taxon>
        <taxon>Betaproteobacteria</taxon>
        <taxon>Burkholderiales</taxon>
        <taxon>Comamonadaceae</taxon>
        <taxon>Rhodoferax</taxon>
    </lineage>
</organism>
<dbReference type="PANTHER" id="PTHR35867">
    <property type="entry name" value="PROTEIN RSEC"/>
    <property type="match status" value="1"/>
</dbReference>
<keyword evidence="1" id="KW-0472">Membrane</keyword>
<feature type="transmembrane region" description="Helical" evidence="1">
    <location>
        <begin position="83"/>
        <end position="106"/>
    </location>
</feature>
<dbReference type="Pfam" id="PF04246">
    <property type="entry name" value="RseC_MucC"/>
    <property type="match status" value="1"/>
</dbReference>
<dbReference type="EMBL" id="AP024238">
    <property type="protein sequence ID" value="BCO25989.1"/>
    <property type="molecule type" value="Genomic_DNA"/>
</dbReference>
<protein>
    <recommendedName>
        <fullName evidence="4">Positive regulator of sigma E, RseC/MucC</fullName>
    </recommendedName>
</protein>
<keyword evidence="1" id="KW-1133">Transmembrane helix</keyword>
<evidence type="ECO:0000256" key="1">
    <source>
        <dbReference type="SAM" id="Phobius"/>
    </source>
</evidence>
<evidence type="ECO:0000313" key="2">
    <source>
        <dbReference type="EMBL" id="BCO25989.1"/>
    </source>
</evidence>